<dbReference type="InterPro" id="IPR020241">
    <property type="entry name" value="RNase_P/MRP_Pop7_fungi"/>
</dbReference>
<dbReference type="GO" id="GO:0006364">
    <property type="term" value="P:rRNA processing"/>
    <property type="evidence" value="ECO:0007669"/>
    <property type="project" value="TreeGrafter"/>
</dbReference>
<dbReference type="Proteomes" id="UP000301737">
    <property type="component" value="Unassembled WGS sequence"/>
</dbReference>
<dbReference type="Pfam" id="PF12328">
    <property type="entry name" value="Rpp20"/>
    <property type="match status" value="1"/>
</dbReference>
<dbReference type="GO" id="GO:0001682">
    <property type="term" value="P:tRNA 5'-leader removal"/>
    <property type="evidence" value="ECO:0007669"/>
    <property type="project" value="InterPro"/>
</dbReference>
<keyword evidence="2" id="KW-0819">tRNA processing</keyword>
<comment type="caution">
    <text evidence="4">The sequence shown here is derived from an EMBL/GenBank/DDBJ whole genome shotgun (WGS) entry which is preliminary data.</text>
</comment>
<accession>A0A4C2E4S8</accession>
<name>A0A4C2E4S8_9SACH</name>
<dbReference type="GO" id="GO:0003723">
    <property type="term" value="F:RNA binding"/>
    <property type="evidence" value="ECO:0007669"/>
    <property type="project" value="TreeGrafter"/>
</dbReference>
<dbReference type="PANTHER" id="PTHR28256:SF1">
    <property type="entry name" value="RIBONUCLEASES P_MRP PROTEIN SUBUNIT POP7"/>
    <property type="match status" value="1"/>
</dbReference>
<dbReference type="OrthoDB" id="5416589at2759"/>
<proteinExistence type="predicted"/>
<dbReference type="SUPFAM" id="SSF82704">
    <property type="entry name" value="AlbA-like"/>
    <property type="match status" value="1"/>
</dbReference>
<comment type="subcellular location">
    <subcellularLocation>
        <location evidence="1">Nucleus</location>
    </subcellularLocation>
</comment>
<dbReference type="GO" id="GO:0004526">
    <property type="term" value="F:ribonuclease P activity"/>
    <property type="evidence" value="ECO:0007669"/>
    <property type="project" value="TreeGrafter"/>
</dbReference>
<keyword evidence="5" id="KW-1185">Reference proteome</keyword>
<reference evidence="4 5" key="1">
    <citation type="submission" date="2019-01" db="EMBL/GenBank/DDBJ databases">
        <title>Draft Genome Sequencing of Zygosaccharomyces mellis Ca-7.</title>
        <authorList>
            <person name="Shiwa Y."/>
            <person name="Kanesaki Y."/>
            <person name="Ishige T."/>
            <person name="Mura K."/>
            <person name="Hori T."/>
            <person name="Tamura T."/>
        </authorList>
    </citation>
    <scope>NUCLEOTIDE SEQUENCE [LARGE SCALE GENOMIC DNA]</scope>
    <source>
        <strain evidence="4 5">Ca-7</strain>
    </source>
</reference>
<gene>
    <name evidence="4" type="ORF">ZYGM_004357</name>
</gene>
<evidence type="ECO:0000256" key="3">
    <source>
        <dbReference type="ARBA" id="ARBA00023242"/>
    </source>
</evidence>
<dbReference type="InterPro" id="IPR036882">
    <property type="entry name" value="Alba-like_dom_sf"/>
</dbReference>
<dbReference type="GO" id="GO:0000171">
    <property type="term" value="F:ribonuclease MRP activity"/>
    <property type="evidence" value="ECO:0007669"/>
    <property type="project" value="TreeGrafter"/>
</dbReference>
<evidence type="ECO:0000256" key="1">
    <source>
        <dbReference type="ARBA" id="ARBA00004123"/>
    </source>
</evidence>
<dbReference type="InterPro" id="IPR014612">
    <property type="entry name" value="Pop7/Rpp20"/>
</dbReference>
<dbReference type="GO" id="GO:0000172">
    <property type="term" value="C:ribonuclease MRP complex"/>
    <property type="evidence" value="ECO:0007669"/>
    <property type="project" value="InterPro"/>
</dbReference>
<dbReference type="GO" id="GO:0034965">
    <property type="term" value="P:intronic box C/D snoRNA processing"/>
    <property type="evidence" value="ECO:0007669"/>
    <property type="project" value="TreeGrafter"/>
</dbReference>
<sequence length="122" mass="13810">MGKIIKKHPTVKPLSYKQVHSTIYLKSKTPYVSALKRINKFLTNVNKTGSTYVTVLGMGKAVEKALSLACHFQDHSQKRVEVLTKSINVLDELFSENEEDPSDMETELQKRTVSGVEVRIYP</sequence>
<organism evidence="4 5">
    <name type="scientific">Zygosaccharomyces mellis</name>
    <dbReference type="NCBI Taxonomy" id="42258"/>
    <lineage>
        <taxon>Eukaryota</taxon>
        <taxon>Fungi</taxon>
        <taxon>Dikarya</taxon>
        <taxon>Ascomycota</taxon>
        <taxon>Saccharomycotina</taxon>
        <taxon>Saccharomycetes</taxon>
        <taxon>Saccharomycetales</taxon>
        <taxon>Saccharomycetaceae</taxon>
        <taxon>Zygosaccharomyces</taxon>
    </lineage>
</organism>
<dbReference type="GO" id="GO:0005655">
    <property type="term" value="C:nucleolar ribonuclease P complex"/>
    <property type="evidence" value="ECO:0007669"/>
    <property type="project" value="InterPro"/>
</dbReference>
<dbReference type="PANTHER" id="PTHR28256">
    <property type="entry name" value="RIBONUCLEASES P/MRP PROTEIN SUBUNIT POP7"/>
    <property type="match status" value="1"/>
</dbReference>
<evidence type="ECO:0000313" key="4">
    <source>
        <dbReference type="EMBL" id="GCE98306.1"/>
    </source>
</evidence>
<dbReference type="EMBL" id="BIMX01000004">
    <property type="protein sequence ID" value="GCE98306.1"/>
    <property type="molecule type" value="Genomic_DNA"/>
</dbReference>
<evidence type="ECO:0000313" key="5">
    <source>
        <dbReference type="Proteomes" id="UP000301737"/>
    </source>
</evidence>
<protein>
    <submittedName>
        <fullName evidence="4">Uncharacterized protein</fullName>
    </submittedName>
</protein>
<evidence type="ECO:0000256" key="2">
    <source>
        <dbReference type="ARBA" id="ARBA00022694"/>
    </source>
</evidence>
<dbReference type="AlphaFoldDB" id="A0A4C2E4S8"/>
<keyword evidence="3" id="KW-0539">Nucleus</keyword>
<dbReference type="GO" id="GO:0000294">
    <property type="term" value="P:nuclear-transcribed mRNA catabolic process, RNase MRP-dependent"/>
    <property type="evidence" value="ECO:0007669"/>
    <property type="project" value="TreeGrafter"/>
</dbReference>
<dbReference type="Gene3D" id="3.30.110.20">
    <property type="entry name" value="Alba-like domain"/>
    <property type="match status" value="1"/>
</dbReference>